<keyword evidence="4" id="KW-1185">Reference proteome</keyword>
<evidence type="ECO:0000313" key="4">
    <source>
        <dbReference type="Proteomes" id="UP000318538"/>
    </source>
</evidence>
<sequence length="428" mass="46972" precursor="true">MYLCRQFLVATALLSFAVESSAEIQSSVPIAGNAFRSPPSRAMDRDGNLHLDGSSDVDSVFFHVAQPGEVSLAVKASADGGQAKLKATIGETVLPATIAGDSMAVYPLGKATATSAGYLRVDLVGVDLPADASIKVRELIVTSQDDQQSFDYVKSNEGNMFYWGRRGPSVHLAYQLPADRKLTYAYSEMTVPEGQDPIGSYFMANGFGEGYFGIQVNSPTERRVLFSVWSPYRTDNPADIPDADRVVTLAKGDGVHAQDFGNEGSGGQSYLLYPWKSGTTYRFLTEVKPDGMGNTQYTSWFSEKQSGPWLLVASFRRPKTNKHLTGFHSFLENFSPDFGHVQRSANYANQWVRGTDGRWQEITQAKFTGDATARGRHRLDFAGGNRGDAFFLKNCGFFDDQVDVDQVFVRSSTADQRPDVDFDALPRG</sequence>
<organism evidence="3 4">
    <name type="scientific">Rubripirellula lacrimiformis</name>
    <dbReference type="NCBI Taxonomy" id="1930273"/>
    <lineage>
        <taxon>Bacteria</taxon>
        <taxon>Pseudomonadati</taxon>
        <taxon>Planctomycetota</taxon>
        <taxon>Planctomycetia</taxon>
        <taxon>Pirellulales</taxon>
        <taxon>Pirellulaceae</taxon>
        <taxon>Rubripirellula</taxon>
    </lineage>
</organism>
<dbReference type="OrthoDB" id="6014523at2"/>
<feature type="signal peptide" evidence="1">
    <location>
        <begin position="1"/>
        <end position="22"/>
    </location>
</feature>
<dbReference type="RefSeq" id="WP_145170632.1">
    <property type="nucleotide sequence ID" value="NZ_CP036525.1"/>
</dbReference>
<dbReference type="InterPro" id="IPR021862">
    <property type="entry name" value="DUF3472"/>
</dbReference>
<reference evidence="3 4" key="1">
    <citation type="submission" date="2019-02" db="EMBL/GenBank/DDBJ databases">
        <title>Deep-cultivation of Planctomycetes and their phenomic and genomic characterization uncovers novel biology.</title>
        <authorList>
            <person name="Wiegand S."/>
            <person name="Jogler M."/>
            <person name="Boedeker C."/>
            <person name="Pinto D."/>
            <person name="Vollmers J."/>
            <person name="Rivas-Marin E."/>
            <person name="Kohn T."/>
            <person name="Peeters S.H."/>
            <person name="Heuer A."/>
            <person name="Rast P."/>
            <person name="Oberbeckmann S."/>
            <person name="Bunk B."/>
            <person name="Jeske O."/>
            <person name="Meyerdierks A."/>
            <person name="Storesund J.E."/>
            <person name="Kallscheuer N."/>
            <person name="Luecker S."/>
            <person name="Lage O.M."/>
            <person name="Pohl T."/>
            <person name="Merkel B.J."/>
            <person name="Hornburger P."/>
            <person name="Mueller R.-W."/>
            <person name="Bruemmer F."/>
            <person name="Labrenz M."/>
            <person name="Spormann A.M."/>
            <person name="Op den Camp H."/>
            <person name="Overmann J."/>
            <person name="Amann R."/>
            <person name="Jetten M.S.M."/>
            <person name="Mascher T."/>
            <person name="Medema M.H."/>
            <person name="Devos D.P."/>
            <person name="Kaster A.-K."/>
            <person name="Ovreas L."/>
            <person name="Rohde M."/>
            <person name="Galperin M.Y."/>
            <person name="Jogler C."/>
        </authorList>
    </citation>
    <scope>NUCLEOTIDE SEQUENCE [LARGE SCALE GENOMIC DNA]</scope>
    <source>
        <strain evidence="3 4">K22_7</strain>
    </source>
</reference>
<dbReference type="KEGG" id="rlc:K227x_32150"/>
<feature type="domain" description="DUF5077" evidence="2">
    <location>
        <begin position="28"/>
        <end position="145"/>
    </location>
</feature>
<accession>A0A517NCN8</accession>
<dbReference type="InterPro" id="IPR031712">
    <property type="entry name" value="DUF5077"/>
</dbReference>
<evidence type="ECO:0000256" key="1">
    <source>
        <dbReference type="SAM" id="SignalP"/>
    </source>
</evidence>
<gene>
    <name evidence="3" type="ORF">K227x_32150</name>
</gene>
<feature type="chain" id="PRO_5022054437" description="DUF5077 domain-containing protein" evidence="1">
    <location>
        <begin position="23"/>
        <end position="428"/>
    </location>
</feature>
<protein>
    <recommendedName>
        <fullName evidence="2">DUF5077 domain-containing protein</fullName>
    </recommendedName>
</protein>
<name>A0A517NCN8_9BACT</name>
<keyword evidence="1" id="KW-0732">Signal</keyword>
<dbReference type="Pfam" id="PF11958">
    <property type="entry name" value="DUF3472"/>
    <property type="match status" value="1"/>
</dbReference>
<dbReference type="Proteomes" id="UP000318538">
    <property type="component" value="Chromosome"/>
</dbReference>
<evidence type="ECO:0000259" key="2">
    <source>
        <dbReference type="Pfam" id="PF16871"/>
    </source>
</evidence>
<proteinExistence type="predicted"/>
<dbReference type="EMBL" id="CP036525">
    <property type="protein sequence ID" value="QDT04818.1"/>
    <property type="molecule type" value="Genomic_DNA"/>
</dbReference>
<dbReference type="Pfam" id="PF16871">
    <property type="entry name" value="DUF5077"/>
    <property type="match status" value="1"/>
</dbReference>
<dbReference type="AlphaFoldDB" id="A0A517NCN8"/>
<evidence type="ECO:0000313" key="3">
    <source>
        <dbReference type="EMBL" id="QDT04818.1"/>
    </source>
</evidence>